<feature type="transmembrane region" description="Helical" evidence="1">
    <location>
        <begin position="163"/>
        <end position="182"/>
    </location>
</feature>
<dbReference type="EMBL" id="LIBO01000013">
    <property type="protein sequence ID" value="KRO63027.1"/>
    <property type="molecule type" value="Genomic_DNA"/>
</dbReference>
<sequence>MIYSFSLAQVSVWVGLGLLLSHGWGLFDYRQATQWIRSFPRGDAFGGGLLAAATAWSAWLAGTINLMEYTRFRPLFVLGVVGLGVTSWLYVREFIAVRSLGILFLLGADVLLDAAFLRHDGARLIVVSYAYLIILEGMFMVGAPYLLRDAIAWGLATPARGKLLMGLGVIFGLALLGLGLFVY</sequence>
<dbReference type="AlphaFoldDB" id="A0A0R2RS77"/>
<comment type="caution">
    <text evidence="2">The sequence shown here is derived from an EMBL/GenBank/DDBJ whole genome shotgun (WGS) entry which is preliminary data.</text>
</comment>
<feature type="transmembrane region" description="Helical" evidence="1">
    <location>
        <begin position="74"/>
        <end position="91"/>
    </location>
</feature>
<gene>
    <name evidence="2" type="ORF">ABR82_08275</name>
</gene>
<evidence type="ECO:0000313" key="3">
    <source>
        <dbReference type="Proteomes" id="UP000051269"/>
    </source>
</evidence>
<feature type="transmembrane region" description="Helical" evidence="1">
    <location>
        <begin position="44"/>
        <end position="62"/>
    </location>
</feature>
<evidence type="ECO:0000256" key="1">
    <source>
        <dbReference type="SAM" id="Phobius"/>
    </source>
</evidence>
<feature type="transmembrane region" description="Helical" evidence="1">
    <location>
        <begin position="97"/>
        <end position="117"/>
    </location>
</feature>
<reference evidence="2 3" key="1">
    <citation type="submission" date="2015-10" db="EMBL/GenBank/DDBJ databases">
        <title>Metagenome-Assembled Genomes uncover a global brackish microbiome.</title>
        <authorList>
            <person name="Hugerth L.W."/>
            <person name="Larsson J."/>
            <person name="Alneberg J."/>
            <person name="Lindh M.V."/>
            <person name="Legrand C."/>
            <person name="Pinhassi J."/>
            <person name="Andersson A.F."/>
        </authorList>
    </citation>
    <scope>NUCLEOTIDE SEQUENCE [LARGE SCALE GENOMIC DNA]</scope>
    <source>
        <strain evidence="2">BACL18 MAG-120507-bin52</strain>
    </source>
</reference>
<name>A0A0R2RS77_9BACT</name>
<feature type="transmembrane region" description="Helical" evidence="1">
    <location>
        <begin position="7"/>
        <end position="24"/>
    </location>
</feature>
<accession>A0A0R2RS77</accession>
<evidence type="ECO:0000313" key="2">
    <source>
        <dbReference type="EMBL" id="KRO63027.1"/>
    </source>
</evidence>
<keyword evidence="1" id="KW-0812">Transmembrane</keyword>
<dbReference type="Proteomes" id="UP000051269">
    <property type="component" value="Unassembled WGS sequence"/>
</dbReference>
<protein>
    <submittedName>
        <fullName evidence="2">Uncharacterized protein</fullName>
    </submittedName>
</protein>
<organism evidence="2 3">
    <name type="scientific">Verrucomicrobia subdivision 6 bacterium BACL9 MAG-120507-bin52</name>
    <dbReference type="NCBI Taxonomy" id="1655590"/>
    <lineage>
        <taxon>Bacteria</taxon>
        <taxon>Pseudomonadati</taxon>
        <taxon>Verrucomicrobiota</taxon>
        <taxon>Verrucomicrobiia</taxon>
        <taxon>Verrucomicrobiales</taxon>
        <taxon>Verrucomicrobia subdivision 6</taxon>
    </lineage>
</organism>
<keyword evidence="1" id="KW-1133">Transmembrane helix</keyword>
<proteinExistence type="predicted"/>
<keyword evidence="1" id="KW-0472">Membrane</keyword>
<feature type="transmembrane region" description="Helical" evidence="1">
    <location>
        <begin position="124"/>
        <end position="143"/>
    </location>
</feature>